<dbReference type="InterPro" id="IPR012337">
    <property type="entry name" value="RNaseH-like_sf"/>
</dbReference>
<dbReference type="Gene3D" id="3.40.50.2300">
    <property type="match status" value="1"/>
</dbReference>
<feature type="compositionally biased region" description="Polar residues" evidence="1">
    <location>
        <begin position="32"/>
        <end position="64"/>
    </location>
</feature>
<feature type="compositionally biased region" description="Polar residues" evidence="1">
    <location>
        <begin position="228"/>
        <end position="243"/>
    </location>
</feature>
<dbReference type="AlphaFoldDB" id="A0A6H0XX06"/>
<dbReference type="InterPro" id="IPR036085">
    <property type="entry name" value="PAZ_dom_sf"/>
</dbReference>
<evidence type="ECO:0000313" key="5">
    <source>
        <dbReference type="Proteomes" id="UP000503462"/>
    </source>
</evidence>
<dbReference type="Gene3D" id="3.30.420.10">
    <property type="entry name" value="Ribonuclease H-like superfamily/Ribonuclease H"/>
    <property type="match status" value="1"/>
</dbReference>
<feature type="region of interest" description="Disordered" evidence="1">
    <location>
        <begin position="228"/>
        <end position="260"/>
    </location>
</feature>
<dbReference type="PANTHER" id="PTHR22891">
    <property type="entry name" value="EUKARYOTIC TRANSLATION INITIATION FACTOR 2C"/>
    <property type="match status" value="1"/>
</dbReference>
<name>A0A6H0XX06_9PEZI</name>
<sequence>MSGKGKQRQDSSGHTGPGGSNRTANLAIRGHNGNNTQRGGYPSSSSQPRGGNTAGSSRPMNQNDAAGSAGSRASAFENPGIYQWSDNSPATSSKSVSDKEDKLVAITTGKMFAIGGRNMPGRSAYGKLGKPIVLRTNYLAIELADLKSTKDTIYYRYDVSVTPANAYRGHKRRMFEAILQHPTIEAVNHASDYASIIVTTSRLNIPEEGWTDKNAHYLDSTAPATVRSQTTGAVGQSANQPAHSSARHAGSIDAEHQSRPQSNTFEFTVIYNTSYSLNDLLQAVTNPVARAIPGEQSAMIQMLNIIFLKAPNEETDVEVTAQNKCFPYRAQRLVEARDLGIGLQALRGYCSSVRPTIGRLLLNLNVCTGVFYKEQQLIDAMDQIRQLTDSEQAAFIRGLKVRVTLHDAKGQVDHSKTLIKTIRGFAERNGNANDVRVDFAGSMITVSHLYRSQRHYTIQHPELPLMAFGKEKDTEYIPQELCTILAGQPYRRLLPSLPGQPRNQPASKMIDFSARFPNLNAMSIVGSQARVGNGLCLLKLADPDRTLNPQVQSIYPFGLKVDTTLITVPGRMLNPPLQISYKTYKVSPKFGGWLHHGEEFVTPARIDRWCAVVCDQAPATVEALLEEFEAYLKKCGSLTQQSTYAGTYRIDSHPDRERTDAQLDDFFIEAANDNVKLVLVLLSKRDRQVYPRIKLYGDVHHGIITQCCVLSTLRGKQDGKRTTEGDYAVYNNLAIKMNIKLGGTNHRIDSLFKRPLDNNTMIVGIDVTHPSPGSAENAPSIACIVASTNSSLGQWPGSMSRQKPCLEVMGGGKSRREQTVNALTEMVIERLRQWQRCNQDRLPSNIIVYRDGVSETQYALVLERELPSFEEAFERVYSAAQQKPKLAIVVVGKRHHTRFYPTSQDCADYNKNTGKGNWNTLPGTIVDRGIGGPILQEFWLQAHQALKGTARPAHYVVIKDDIKLTADHWQQFTHEFCYMFGRATKAVSVCPAVYYADLLATRARCYMHKDMNEGKDGPAYNASNPEWGGDVHDNVRDKTWYL</sequence>
<dbReference type="Proteomes" id="UP000503462">
    <property type="component" value="Chromosome 3"/>
</dbReference>
<dbReference type="OrthoDB" id="10252740at2759"/>
<dbReference type="InterPro" id="IPR014811">
    <property type="entry name" value="ArgoL1"/>
</dbReference>
<dbReference type="CDD" id="cd02846">
    <property type="entry name" value="PAZ_argonaute_like"/>
    <property type="match status" value="1"/>
</dbReference>
<dbReference type="PROSITE" id="PS50821">
    <property type="entry name" value="PAZ"/>
    <property type="match status" value="1"/>
</dbReference>
<protein>
    <recommendedName>
        <fullName evidence="6">Piwi domain-containing protein</fullName>
    </recommendedName>
</protein>
<keyword evidence="5" id="KW-1185">Reference proteome</keyword>
<dbReference type="SMART" id="SM00950">
    <property type="entry name" value="Piwi"/>
    <property type="match status" value="1"/>
</dbReference>
<dbReference type="InterPro" id="IPR036397">
    <property type="entry name" value="RNaseH_sf"/>
</dbReference>
<dbReference type="Pfam" id="PF02171">
    <property type="entry name" value="Piwi"/>
    <property type="match status" value="1"/>
</dbReference>
<feature type="domain" description="PAZ" evidence="2">
    <location>
        <begin position="376"/>
        <end position="486"/>
    </location>
</feature>
<accession>A0A6H0XX06</accession>
<dbReference type="Pfam" id="PF08699">
    <property type="entry name" value="ArgoL1"/>
    <property type="match status" value="1"/>
</dbReference>
<feature type="compositionally biased region" description="Polar residues" evidence="1">
    <location>
        <begin position="10"/>
        <end position="24"/>
    </location>
</feature>
<dbReference type="InterPro" id="IPR003100">
    <property type="entry name" value="PAZ_dom"/>
</dbReference>
<evidence type="ECO:0000256" key="1">
    <source>
        <dbReference type="SAM" id="MobiDB-lite"/>
    </source>
</evidence>
<evidence type="ECO:0000259" key="2">
    <source>
        <dbReference type="PROSITE" id="PS50821"/>
    </source>
</evidence>
<feature type="domain" description="Piwi" evidence="3">
    <location>
        <begin position="677"/>
        <end position="1008"/>
    </location>
</feature>
<dbReference type="InterPro" id="IPR003165">
    <property type="entry name" value="Piwi"/>
</dbReference>
<feature type="compositionally biased region" description="Low complexity" evidence="1">
    <location>
        <begin position="65"/>
        <end position="75"/>
    </location>
</feature>
<proteinExistence type="predicted"/>
<evidence type="ECO:0008006" key="6">
    <source>
        <dbReference type="Google" id="ProtNLM"/>
    </source>
</evidence>
<dbReference type="Gene3D" id="2.170.260.10">
    <property type="entry name" value="paz domain"/>
    <property type="match status" value="1"/>
</dbReference>
<evidence type="ECO:0000313" key="4">
    <source>
        <dbReference type="EMBL" id="QIW99263.1"/>
    </source>
</evidence>
<evidence type="ECO:0000259" key="3">
    <source>
        <dbReference type="PROSITE" id="PS50822"/>
    </source>
</evidence>
<dbReference type="EMBL" id="CP051141">
    <property type="protein sequence ID" value="QIW99263.1"/>
    <property type="molecule type" value="Genomic_DNA"/>
</dbReference>
<feature type="compositionally biased region" description="Polar residues" evidence="1">
    <location>
        <begin position="84"/>
        <end position="95"/>
    </location>
</feature>
<dbReference type="GO" id="GO:0003723">
    <property type="term" value="F:RNA binding"/>
    <property type="evidence" value="ECO:0007669"/>
    <property type="project" value="InterPro"/>
</dbReference>
<dbReference type="PROSITE" id="PS50822">
    <property type="entry name" value="PIWI"/>
    <property type="match status" value="1"/>
</dbReference>
<feature type="region of interest" description="Disordered" evidence="1">
    <location>
        <begin position="1"/>
        <end position="99"/>
    </location>
</feature>
<dbReference type="SUPFAM" id="SSF101690">
    <property type="entry name" value="PAZ domain"/>
    <property type="match status" value="1"/>
</dbReference>
<dbReference type="Pfam" id="PF16486">
    <property type="entry name" value="ArgoN"/>
    <property type="match status" value="1"/>
</dbReference>
<organism evidence="4 5">
    <name type="scientific">Peltaster fructicola</name>
    <dbReference type="NCBI Taxonomy" id="286661"/>
    <lineage>
        <taxon>Eukaryota</taxon>
        <taxon>Fungi</taxon>
        <taxon>Dikarya</taxon>
        <taxon>Ascomycota</taxon>
        <taxon>Pezizomycotina</taxon>
        <taxon>Dothideomycetes</taxon>
        <taxon>Dothideomycetes incertae sedis</taxon>
        <taxon>Peltaster</taxon>
    </lineage>
</organism>
<dbReference type="InterPro" id="IPR045246">
    <property type="entry name" value="Piwi_ago-like"/>
</dbReference>
<gene>
    <name evidence="4" type="ORF">AMS68_004781</name>
</gene>
<dbReference type="CDD" id="cd04657">
    <property type="entry name" value="Piwi_ago-like"/>
    <property type="match status" value="1"/>
</dbReference>
<dbReference type="SUPFAM" id="SSF53098">
    <property type="entry name" value="Ribonuclease H-like"/>
    <property type="match status" value="1"/>
</dbReference>
<dbReference type="SMART" id="SM01163">
    <property type="entry name" value="DUF1785"/>
    <property type="match status" value="1"/>
</dbReference>
<reference evidence="4 5" key="1">
    <citation type="journal article" date="2016" name="Sci. Rep.">
        <title>Peltaster fructicola genome reveals evolution from an invasive phytopathogen to an ectophytic parasite.</title>
        <authorList>
            <person name="Xu C."/>
            <person name="Chen H."/>
            <person name="Gleason M.L."/>
            <person name="Xu J.R."/>
            <person name="Liu H."/>
            <person name="Zhang R."/>
            <person name="Sun G."/>
        </authorList>
    </citation>
    <scope>NUCLEOTIDE SEQUENCE [LARGE SCALE GENOMIC DNA]</scope>
    <source>
        <strain evidence="4 5">LNHT1506</strain>
    </source>
</reference>
<dbReference type="Pfam" id="PF02170">
    <property type="entry name" value="PAZ"/>
    <property type="match status" value="1"/>
</dbReference>
<dbReference type="InterPro" id="IPR032474">
    <property type="entry name" value="Argonaute_N"/>
</dbReference>